<feature type="region of interest" description="Disordered" evidence="1">
    <location>
        <begin position="47"/>
        <end position="74"/>
    </location>
</feature>
<gene>
    <name evidence="3" type="ORF">HX845_05675</name>
</gene>
<dbReference type="EMBL" id="JACAQE010000002">
    <property type="protein sequence ID" value="NWC13117.1"/>
    <property type="molecule type" value="Genomic_DNA"/>
</dbReference>
<feature type="chain" id="PRO_5031207713" evidence="2">
    <location>
        <begin position="25"/>
        <end position="74"/>
    </location>
</feature>
<reference evidence="3 4" key="1">
    <citation type="submission" date="2020-04" db="EMBL/GenBank/DDBJ databases">
        <title>Molecular characterization of pseudomonads from Agaricus bisporus reveal novel blotch 2 pathogens in Western Europe.</title>
        <authorList>
            <person name="Taparia T."/>
            <person name="Krijger M."/>
            <person name="Haynes E."/>
            <person name="Elpinstone J.G."/>
            <person name="Noble R."/>
            <person name="Van Der Wolf J."/>
        </authorList>
    </citation>
    <scope>NUCLEOTIDE SEQUENCE [LARGE SCALE GENOMIC DNA]</scope>
    <source>
        <strain evidence="3 4">IPO3738</strain>
    </source>
</reference>
<evidence type="ECO:0000256" key="1">
    <source>
        <dbReference type="SAM" id="MobiDB-lite"/>
    </source>
</evidence>
<evidence type="ECO:0000313" key="4">
    <source>
        <dbReference type="Proteomes" id="UP000517547"/>
    </source>
</evidence>
<proteinExistence type="predicted"/>
<evidence type="ECO:0000256" key="2">
    <source>
        <dbReference type="SAM" id="SignalP"/>
    </source>
</evidence>
<organism evidence="3 4">
    <name type="scientific">Pseudomonas gingeri</name>
    <dbReference type="NCBI Taxonomy" id="117681"/>
    <lineage>
        <taxon>Bacteria</taxon>
        <taxon>Pseudomonadati</taxon>
        <taxon>Pseudomonadota</taxon>
        <taxon>Gammaproteobacteria</taxon>
        <taxon>Pseudomonadales</taxon>
        <taxon>Pseudomonadaceae</taxon>
        <taxon>Pseudomonas</taxon>
    </lineage>
</organism>
<evidence type="ECO:0000313" key="3">
    <source>
        <dbReference type="EMBL" id="NWC13117.1"/>
    </source>
</evidence>
<sequence>MNPIKTYLSAIAFSLSGAAVHADAATEKRQCPDGVCFQLTPVAAQPSAPLLSENGSSRTPQGRYLEEQQASAQA</sequence>
<dbReference type="RefSeq" id="WP_017126099.1">
    <property type="nucleotide sequence ID" value="NZ_JACAOK010000059.1"/>
</dbReference>
<keyword evidence="2" id="KW-0732">Signal</keyword>
<name>A0A7Y7XXV9_9PSED</name>
<feature type="signal peptide" evidence="2">
    <location>
        <begin position="1"/>
        <end position="24"/>
    </location>
</feature>
<comment type="caution">
    <text evidence="3">The sequence shown here is derived from an EMBL/GenBank/DDBJ whole genome shotgun (WGS) entry which is preliminary data.</text>
</comment>
<dbReference type="AlphaFoldDB" id="A0A7Y7XXV9"/>
<accession>A0A7Y7XXV9</accession>
<dbReference type="Proteomes" id="UP000517547">
    <property type="component" value="Unassembled WGS sequence"/>
</dbReference>
<protein>
    <submittedName>
        <fullName evidence="3">Uncharacterized protein</fullName>
    </submittedName>
</protein>